<feature type="transmembrane region" description="Helical" evidence="1">
    <location>
        <begin position="36"/>
        <end position="57"/>
    </location>
</feature>
<sequence length="262" mass="29641">MDFLRDPIVWQDEEHPQRGFPAVRAKPGTAVWSRRGLLQIALGCFGWLLVAVLWITQGPPSEGSYLSRWIWLAVFLSAAAVSTTVILNAFMKRSWGVAMVTLALAATAVVATTRHSPQSDHTGPYGKAPKSLPALEALAREHVTHLAVHDWCRAYSDNRERRADQGSRRCPDGYKPFGDASEKRFSELRRKLDAFPYDVSGVAIEYGPSGEIRTATLTLDTIYLGHEWLTYDPGYTLPRDIPRERGYHRIDSDWYHGWEDWN</sequence>
<protein>
    <submittedName>
        <fullName evidence="2">Uncharacterized protein</fullName>
    </submittedName>
</protein>
<comment type="caution">
    <text evidence="2">The sequence shown here is derived from an EMBL/GenBank/DDBJ whole genome shotgun (WGS) entry which is preliminary data.</text>
</comment>
<evidence type="ECO:0000313" key="3">
    <source>
        <dbReference type="Proteomes" id="UP001241758"/>
    </source>
</evidence>
<evidence type="ECO:0000256" key="1">
    <source>
        <dbReference type="SAM" id="Phobius"/>
    </source>
</evidence>
<name>A0ABT6X0W2_9ACTN</name>
<keyword evidence="1" id="KW-0812">Transmembrane</keyword>
<keyword evidence="3" id="KW-1185">Reference proteome</keyword>
<organism evidence="2 3">
    <name type="scientific">Actinoplanes sandaracinus</name>
    <dbReference type="NCBI Taxonomy" id="3045177"/>
    <lineage>
        <taxon>Bacteria</taxon>
        <taxon>Bacillati</taxon>
        <taxon>Actinomycetota</taxon>
        <taxon>Actinomycetes</taxon>
        <taxon>Micromonosporales</taxon>
        <taxon>Micromonosporaceae</taxon>
        <taxon>Actinoplanes</taxon>
    </lineage>
</organism>
<dbReference type="Proteomes" id="UP001241758">
    <property type="component" value="Unassembled WGS sequence"/>
</dbReference>
<keyword evidence="1" id="KW-1133">Transmembrane helix</keyword>
<dbReference type="EMBL" id="JASCTH010000049">
    <property type="protein sequence ID" value="MDI6105592.1"/>
    <property type="molecule type" value="Genomic_DNA"/>
</dbReference>
<gene>
    <name evidence="2" type="ORF">QLQ12_44135</name>
</gene>
<proteinExistence type="predicted"/>
<accession>A0ABT6X0W2</accession>
<dbReference type="RefSeq" id="WP_282767060.1">
    <property type="nucleotide sequence ID" value="NZ_JASCTH010000049.1"/>
</dbReference>
<reference evidence="2 3" key="1">
    <citation type="submission" date="2023-05" db="EMBL/GenBank/DDBJ databases">
        <title>Actinoplanes sp. NEAU-A12 genome sequencing.</title>
        <authorList>
            <person name="Wang Z.-S."/>
        </authorList>
    </citation>
    <scope>NUCLEOTIDE SEQUENCE [LARGE SCALE GENOMIC DNA]</scope>
    <source>
        <strain evidence="2 3">NEAU-A12</strain>
    </source>
</reference>
<keyword evidence="1" id="KW-0472">Membrane</keyword>
<feature type="transmembrane region" description="Helical" evidence="1">
    <location>
        <begin position="69"/>
        <end position="87"/>
    </location>
</feature>
<evidence type="ECO:0000313" key="2">
    <source>
        <dbReference type="EMBL" id="MDI6105592.1"/>
    </source>
</evidence>